<dbReference type="NCBIfam" id="TIGR02487">
    <property type="entry name" value="NrdD"/>
    <property type="match status" value="1"/>
</dbReference>
<reference evidence="1 2" key="1">
    <citation type="submission" date="2019-07" db="EMBL/GenBank/DDBJ databases">
        <authorList>
            <person name="Kim J."/>
        </authorList>
    </citation>
    <scope>NUCLEOTIDE SEQUENCE [LARGE SCALE GENOMIC DNA]</scope>
    <source>
        <strain evidence="1 2">N4</strain>
    </source>
</reference>
<dbReference type="CDD" id="cd01675">
    <property type="entry name" value="RNR_III"/>
    <property type="match status" value="1"/>
</dbReference>
<evidence type="ECO:0000313" key="1">
    <source>
        <dbReference type="EMBL" id="TVX94464.1"/>
    </source>
</evidence>
<dbReference type="EMBL" id="VNJK01000001">
    <property type="protein sequence ID" value="TVX94464.1"/>
    <property type="molecule type" value="Genomic_DNA"/>
</dbReference>
<comment type="caution">
    <text evidence="1">The sequence shown here is derived from an EMBL/GenBank/DDBJ whole genome shotgun (WGS) entry which is preliminary data.</text>
</comment>
<name>A0A559J3K2_9BACL</name>
<dbReference type="PANTHER" id="PTHR21075:SF0">
    <property type="entry name" value="ANAEROBIC RIBONUCLEOSIDE-TRIPHOSPHATE REDUCTASE"/>
    <property type="match status" value="1"/>
</dbReference>
<accession>A0A559J3K2</accession>
<protein>
    <submittedName>
        <fullName evidence="1">Anaerobic ribonucleoside triphosphate reductase</fullName>
    </submittedName>
</protein>
<dbReference type="OrthoDB" id="9804622at2"/>
<dbReference type="GO" id="GO:0008998">
    <property type="term" value="F:ribonucleoside-triphosphate reductase (thioredoxin) activity"/>
    <property type="evidence" value="ECO:0007669"/>
    <property type="project" value="InterPro"/>
</dbReference>
<dbReference type="InterPro" id="IPR012833">
    <property type="entry name" value="NrdD"/>
</dbReference>
<dbReference type="SUPFAM" id="SSF51998">
    <property type="entry name" value="PFL-like glycyl radical enzymes"/>
    <property type="match status" value="1"/>
</dbReference>
<dbReference type="GO" id="GO:0009265">
    <property type="term" value="P:2'-deoxyribonucleotide biosynthetic process"/>
    <property type="evidence" value="ECO:0007669"/>
    <property type="project" value="TreeGrafter"/>
</dbReference>
<dbReference type="Gene3D" id="3.20.70.20">
    <property type="match status" value="1"/>
</dbReference>
<proteinExistence type="predicted"/>
<dbReference type="Proteomes" id="UP000318102">
    <property type="component" value="Unassembled WGS sequence"/>
</dbReference>
<organism evidence="1 2">
    <name type="scientific">Paenibacillus agilis</name>
    <dbReference type="NCBI Taxonomy" id="3020863"/>
    <lineage>
        <taxon>Bacteria</taxon>
        <taxon>Bacillati</taxon>
        <taxon>Bacillota</taxon>
        <taxon>Bacilli</taxon>
        <taxon>Bacillales</taxon>
        <taxon>Paenibacillaceae</taxon>
        <taxon>Paenibacillus</taxon>
    </lineage>
</organism>
<dbReference type="GO" id="GO:0004748">
    <property type="term" value="F:ribonucleoside-diphosphate reductase activity, thioredoxin disulfide as acceptor"/>
    <property type="evidence" value="ECO:0007669"/>
    <property type="project" value="TreeGrafter"/>
</dbReference>
<dbReference type="RefSeq" id="WP_144991569.1">
    <property type="nucleotide sequence ID" value="NZ_VNJK01000001.1"/>
</dbReference>
<dbReference type="AlphaFoldDB" id="A0A559J3K2"/>
<dbReference type="GO" id="GO:0031250">
    <property type="term" value="C:anaerobic ribonucleoside-triphosphate reductase complex"/>
    <property type="evidence" value="ECO:0007669"/>
    <property type="project" value="TreeGrafter"/>
</dbReference>
<sequence>MTTLFTSKKESFSAGTVHQSKSVHRFQTAHKIANQQQLDQKKLITALDDIVDGSDQDLMQENANVDGRSPMGIMGKMASESARWYAMHHLLTAETREAMESNLLYPHDLDYYATGTTTCCQIPLGQMLRGGFNTGHGHMREPKDIKSAMALASIIMQANQNQQHGGQAYPMFDYDLAPYVEKTYNRHVILLEQLPLTDPGQVGSLAWQWTERDVYQACEAFIHNSNSMHSRGGGQVPFISINYGTDTSAFGRLLVKQLLLATQAGLGNGETPIFPIQIFKLKSGISFDVGDPNRDLYELALETTAKRLFPNFAFLDSPFNAQYDDGTPESEACYMGCRTRVMGNVNGKETALGRGNLSFTSLNLVRLSLLSDNVEHFFSMLDKLIGIAERQLIERLQFQSKKRAKDFSFLMRQGVWRGSEQLAPEDELVDVLKQGTLGVGFIGLAEALTQLVGSHHGQSESSHELGLQIIRHMRKRMDETAERTGLNFSLIATPAEGLSGKFVKKDRIDFGIIPGVTDRQYYTNSYHVPVYYNLKAFDKIRIEGPFHELCNGGHITYVELDGAVAGNIMALDRLVRAMAEHHIGYGSINHPVDRCRSCGYQAIIHSECPVCGAPEANIERIRRITGYLVGNMSKWNRAKQAEEQERVKHQ</sequence>
<dbReference type="GO" id="GO:0006260">
    <property type="term" value="P:DNA replication"/>
    <property type="evidence" value="ECO:0007669"/>
    <property type="project" value="InterPro"/>
</dbReference>
<dbReference type="Pfam" id="PF13597">
    <property type="entry name" value="NRDD"/>
    <property type="match status" value="1"/>
</dbReference>
<dbReference type="NCBIfam" id="NF011292">
    <property type="entry name" value="PRK14704.1"/>
    <property type="match status" value="1"/>
</dbReference>
<dbReference type="PANTHER" id="PTHR21075">
    <property type="entry name" value="ANAEROBIC RIBONUCLEOSIDE-TRIPHOSPHATE REDUCTASE"/>
    <property type="match status" value="1"/>
</dbReference>
<gene>
    <name evidence="1" type="ORF">FPZ44_16240</name>
</gene>
<keyword evidence="2" id="KW-1185">Reference proteome</keyword>
<evidence type="ECO:0000313" key="2">
    <source>
        <dbReference type="Proteomes" id="UP000318102"/>
    </source>
</evidence>